<dbReference type="Proteomes" id="UP000574317">
    <property type="component" value="Unassembled WGS sequence"/>
</dbReference>
<dbReference type="AlphaFoldDB" id="A0A8H5NIF3"/>
<reference evidence="2 3" key="1">
    <citation type="submission" date="2020-05" db="EMBL/GenBank/DDBJ databases">
        <title>Identification and distribution of gene clusters putatively required for synthesis of sphingolipid metabolism inhibitors in phylogenetically diverse species of the filamentous fungus Fusarium.</title>
        <authorList>
            <person name="Kim H.-S."/>
            <person name="Busman M."/>
            <person name="Brown D.W."/>
            <person name="Divon H."/>
            <person name="Uhlig S."/>
            <person name="Proctor R.H."/>
        </authorList>
    </citation>
    <scope>NUCLEOTIDE SEQUENCE [LARGE SCALE GENOMIC DNA]</scope>
    <source>
        <strain evidence="2 3">NRRL 25196</strain>
    </source>
</reference>
<gene>
    <name evidence="2" type="ORF">FNAPI_1080</name>
</gene>
<feature type="compositionally biased region" description="Polar residues" evidence="1">
    <location>
        <begin position="11"/>
        <end position="20"/>
    </location>
</feature>
<dbReference type="EMBL" id="JAAOAO010000039">
    <property type="protein sequence ID" value="KAF5566619.1"/>
    <property type="molecule type" value="Genomic_DNA"/>
</dbReference>
<name>A0A8H5NIF3_9HYPO</name>
<comment type="caution">
    <text evidence="2">The sequence shown here is derived from an EMBL/GenBank/DDBJ whole genome shotgun (WGS) entry which is preliminary data.</text>
</comment>
<keyword evidence="3" id="KW-1185">Reference proteome</keyword>
<evidence type="ECO:0000313" key="3">
    <source>
        <dbReference type="Proteomes" id="UP000574317"/>
    </source>
</evidence>
<evidence type="ECO:0000256" key="1">
    <source>
        <dbReference type="SAM" id="MobiDB-lite"/>
    </source>
</evidence>
<organism evidence="2 3">
    <name type="scientific">Fusarium napiforme</name>
    <dbReference type="NCBI Taxonomy" id="42672"/>
    <lineage>
        <taxon>Eukaryota</taxon>
        <taxon>Fungi</taxon>
        <taxon>Dikarya</taxon>
        <taxon>Ascomycota</taxon>
        <taxon>Pezizomycotina</taxon>
        <taxon>Sordariomycetes</taxon>
        <taxon>Hypocreomycetidae</taxon>
        <taxon>Hypocreales</taxon>
        <taxon>Nectriaceae</taxon>
        <taxon>Fusarium</taxon>
        <taxon>Fusarium fujikuroi species complex</taxon>
    </lineage>
</organism>
<evidence type="ECO:0000313" key="2">
    <source>
        <dbReference type="EMBL" id="KAF5566619.1"/>
    </source>
</evidence>
<accession>A0A8H5NIF3</accession>
<protein>
    <submittedName>
        <fullName evidence="2">Uncharacterized protein</fullName>
    </submittedName>
</protein>
<proteinExistence type="predicted"/>
<sequence length="143" mass="15963">MPTEVRPYLKPQSTMAQQAEPSPMKGYGDSKWHSHYEGSHEQPASSDRQDVYPTQAYNVPAKPSQVSPPQDEPKFEGVKTWKTEASLIPTNQAQEPGASETPNPAGPWYGPNTPVVVARAAKFDSKCWTTFSVILFLIFFFFL</sequence>
<feature type="compositionally biased region" description="Basic and acidic residues" evidence="1">
    <location>
        <begin position="28"/>
        <end position="40"/>
    </location>
</feature>
<feature type="region of interest" description="Disordered" evidence="1">
    <location>
        <begin position="1"/>
        <end position="76"/>
    </location>
</feature>